<evidence type="ECO:0000313" key="2">
    <source>
        <dbReference type="EMBL" id="KIM62329.1"/>
    </source>
</evidence>
<sequence length="155" mass="17717">MRCSIRQSCSPHPVRRRRRRRQRSRCTVALLPSIGPGFHGPRSPFRNPCLSSHASCADPSTVVTAADSIISEYMYLCHRSVFISILFRVEEESVALMSHRPKLRTRTSWSIFQSPRHQSPHPLVPVSLRTTVTFPQKTTTDSSCYQSRHSRQRTG</sequence>
<dbReference type="EMBL" id="KN822043">
    <property type="protein sequence ID" value="KIM62329.1"/>
    <property type="molecule type" value="Genomic_DNA"/>
</dbReference>
<dbReference type="InParanoid" id="A0A0C3E1C9"/>
<dbReference type="Proteomes" id="UP000053989">
    <property type="component" value="Unassembled WGS sequence"/>
</dbReference>
<evidence type="ECO:0000256" key="1">
    <source>
        <dbReference type="SAM" id="MobiDB-lite"/>
    </source>
</evidence>
<keyword evidence="3" id="KW-1185">Reference proteome</keyword>
<reference evidence="3" key="2">
    <citation type="submission" date="2015-01" db="EMBL/GenBank/DDBJ databases">
        <title>Evolutionary Origins and Diversification of the Mycorrhizal Mutualists.</title>
        <authorList>
            <consortium name="DOE Joint Genome Institute"/>
            <consortium name="Mycorrhizal Genomics Consortium"/>
            <person name="Kohler A."/>
            <person name="Kuo A."/>
            <person name="Nagy L.G."/>
            <person name="Floudas D."/>
            <person name="Copeland A."/>
            <person name="Barry K.W."/>
            <person name="Cichocki N."/>
            <person name="Veneault-Fourrey C."/>
            <person name="LaButti K."/>
            <person name="Lindquist E.A."/>
            <person name="Lipzen A."/>
            <person name="Lundell T."/>
            <person name="Morin E."/>
            <person name="Murat C."/>
            <person name="Riley R."/>
            <person name="Ohm R."/>
            <person name="Sun H."/>
            <person name="Tunlid A."/>
            <person name="Henrissat B."/>
            <person name="Grigoriev I.V."/>
            <person name="Hibbett D.S."/>
            <person name="Martin F."/>
        </authorList>
    </citation>
    <scope>NUCLEOTIDE SEQUENCE [LARGE SCALE GENOMIC DNA]</scope>
    <source>
        <strain evidence="3">Foug A</strain>
    </source>
</reference>
<protein>
    <submittedName>
        <fullName evidence="2">Uncharacterized protein</fullName>
    </submittedName>
</protein>
<evidence type="ECO:0000313" key="3">
    <source>
        <dbReference type="Proteomes" id="UP000053989"/>
    </source>
</evidence>
<dbReference type="AlphaFoldDB" id="A0A0C3E1C9"/>
<gene>
    <name evidence="2" type="ORF">SCLCIDRAFT_834283</name>
</gene>
<proteinExistence type="predicted"/>
<feature type="compositionally biased region" description="Basic residues" evidence="1">
    <location>
        <begin position="13"/>
        <end position="22"/>
    </location>
</feature>
<dbReference type="HOGENOM" id="CLU_1696532_0_0_1"/>
<accession>A0A0C3E1C9</accession>
<reference evidence="2 3" key="1">
    <citation type="submission" date="2014-04" db="EMBL/GenBank/DDBJ databases">
        <authorList>
            <consortium name="DOE Joint Genome Institute"/>
            <person name="Kuo A."/>
            <person name="Kohler A."/>
            <person name="Nagy L.G."/>
            <person name="Floudas D."/>
            <person name="Copeland A."/>
            <person name="Barry K.W."/>
            <person name="Cichocki N."/>
            <person name="Veneault-Fourrey C."/>
            <person name="LaButti K."/>
            <person name="Lindquist E.A."/>
            <person name="Lipzen A."/>
            <person name="Lundell T."/>
            <person name="Morin E."/>
            <person name="Murat C."/>
            <person name="Sun H."/>
            <person name="Tunlid A."/>
            <person name="Henrissat B."/>
            <person name="Grigoriev I.V."/>
            <person name="Hibbett D.S."/>
            <person name="Martin F."/>
            <person name="Nordberg H.P."/>
            <person name="Cantor M.N."/>
            <person name="Hua S.X."/>
        </authorList>
    </citation>
    <scope>NUCLEOTIDE SEQUENCE [LARGE SCALE GENOMIC DNA]</scope>
    <source>
        <strain evidence="2 3">Foug A</strain>
    </source>
</reference>
<feature type="compositionally biased region" description="Polar residues" evidence="1">
    <location>
        <begin position="1"/>
        <end position="10"/>
    </location>
</feature>
<organism evidence="2 3">
    <name type="scientific">Scleroderma citrinum Foug A</name>
    <dbReference type="NCBI Taxonomy" id="1036808"/>
    <lineage>
        <taxon>Eukaryota</taxon>
        <taxon>Fungi</taxon>
        <taxon>Dikarya</taxon>
        <taxon>Basidiomycota</taxon>
        <taxon>Agaricomycotina</taxon>
        <taxon>Agaricomycetes</taxon>
        <taxon>Agaricomycetidae</taxon>
        <taxon>Boletales</taxon>
        <taxon>Sclerodermatineae</taxon>
        <taxon>Sclerodermataceae</taxon>
        <taxon>Scleroderma</taxon>
    </lineage>
</organism>
<feature type="region of interest" description="Disordered" evidence="1">
    <location>
        <begin position="1"/>
        <end position="22"/>
    </location>
</feature>
<name>A0A0C3E1C9_9AGAM</name>